<accession>A0ABX2AT68</accession>
<gene>
    <name evidence="1" type="ORF">HPS55_04475</name>
</gene>
<reference evidence="1 2" key="1">
    <citation type="submission" date="2020-05" db="EMBL/GenBank/DDBJ databases">
        <title>Distinct polysaccharide utilization as determinants for interspecies competition between intestinal Prevotella spp.</title>
        <authorList>
            <person name="Galvez E.J.C."/>
            <person name="Iljazovic A."/>
            <person name="Strowig T."/>
        </authorList>
    </citation>
    <scope>NUCLEOTIDE SEQUENCE [LARGE SCALE GENOMIC DNA]</scope>
    <source>
        <strain evidence="1 2">PROD</strain>
    </source>
</reference>
<dbReference type="Proteomes" id="UP001193734">
    <property type="component" value="Unassembled WGS sequence"/>
</dbReference>
<evidence type="ECO:0000313" key="1">
    <source>
        <dbReference type="EMBL" id="NPE13590.1"/>
    </source>
</evidence>
<keyword evidence="2" id="KW-1185">Reference proteome</keyword>
<dbReference type="EMBL" id="JABKKE010000005">
    <property type="protein sequence ID" value="NPE13590.1"/>
    <property type="molecule type" value="Genomic_DNA"/>
</dbReference>
<protein>
    <submittedName>
        <fullName evidence="1">DUF2971 domain-containing protein</fullName>
    </submittedName>
</protein>
<dbReference type="Pfam" id="PF11185">
    <property type="entry name" value="DUF2971"/>
    <property type="match status" value="1"/>
</dbReference>
<name>A0ABX2AT68_9BACT</name>
<sequence>MSTRYQYMSFDKARYILRNKCLPLSHFSRYNDPYECSIEGVYYEELKNIVTSGDYGKIQNIVTKVIEDKSCGKVNINNAAIGAIATSVVNSGLALTSPISLIGALVLLGGSMKLTSKFLNKADSQTVNKIEKYMKKFLLLSAETYTSCFSTTNDNLLMWSHYADSHKGVVIGFRINQKPFKDNPPLRMKYSQQRFILDEQRICDNDIWEDIKSTLLTKSDKWKYENECRFIFDGQKNKDLIIWYDHNDNPVIKLSNEAIDCVYIGARVSSGNEKMIKNIIETQYSNEIITKKAKLCHTGFGIEFLESC</sequence>
<comment type="caution">
    <text evidence="1">The sequence shown here is derived from an EMBL/GenBank/DDBJ whole genome shotgun (WGS) entry which is preliminary data.</text>
</comment>
<proteinExistence type="predicted"/>
<organism evidence="1 2">
    <name type="scientific">Xylanibacter rodentium</name>
    <dbReference type="NCBI Taxonomy" id="2736289"/>
    <lineage>
        <taxon>Bacteria</taxon>
        <taxon>Pseudomonadati</taxon>
        <taxon>Bacteroidota</taxon>
        <taxon>Bacteroidia</taxon>
        <taxon>Bacteroidales</taxon>
        <taxon>Prevotellaceae</taxon>
        <taxon>Xylanibacter</taxon>
    </lineage>
</organism>
<dbReference type="RefSeq" id="WP_172176161.1">
    <property type="nucleotide sequence ID" value="NZ_CASGIA010000004.1"/>
</dbReference>
<dbReference type="GeneID" id="82157015"/>
<dbReference type="InterPro" id="IPR021352">
    <property type="entry name" value="DUF2971"/>
</dbReference>
<evidence type="ECO:0000313" key="2">
    <source>
        <dbReference type="Proteomes" id="UP001193734"/>
    </source>
</evidence>